<name>A0A1M5MHD8_9RHOB</name>
<evidence type="ECO:0000313" key="2">
    <source>
        <dbReference type="Proteomes" id="UP000184221"/>
    </source>
</evidence>
<dbReference type="AlphaFoldDB" id="A0A1M5MHD8"/>
<dbReference type="InterPro" id="IPR029033">
    <property type="entry name" value="His_PPase_superfam"/>
</dbReference>
<sequence length="162" mass="17679">MHRRFFLSSLTALAVAGCTTPGSVRLAPNTTLIVVRHSDRDGENLNAKGLERSRALVAALEGDPLDAIYSPSIQRNLDTAAPLSDARGLPIERRPQENPAPRLAREAVGRSVIWIGNKGNIQSIWDSFSLPQPAPLDYGDLFIARADANGRVTVERRRFGPE</sequence>
<dbReference type="RefSeq" id="WP_072775946.1">
    <property type="nucleotide sequence ID" value="NZ_FQXC01000001.1"/>
</dbReference>
<protein>
    <submittedName>
        <fullName evidence="1">Histidine phosphatase superfamily (Branch 1)</fullName>
    </submittedName>
</protein>
<evidence type="ECO:0000313" key="1">
    <source>
        <dbReference type="EMBL" id="SHG76611.1"/>
    </source>
</evidence>
<dbReference type="Pfam" id="PF00300">
    <property type="entry name" value="His_Phos_1"/>
    <property type="match status" value="1"/>
</dbReference>
<dbReference type="OrthoDB" id="7864639at2"/>
<dbReference type="InterPro" id="IPR013078">
    <property type="entry name" value="His_Pase_superF_clade-1"/>
</dbReference>
<reference evidence="1 2" key="1">
    <citation type="submission" date="2016-11" db="EMBL/GenBank/DDBJ databases">
        <authorList>
            <person name="Jaros S."/>
            <person name="Januszkiewicz K."/>
            <person name="Wedrychowicz H."/>
        </authorList>
    </citation>
    <scope>NUCLEOTIDE SEQUENCE [LARGE SCALE GENOMIC DNA]</scope>
    <source>
        <strain evidence="1 2">DSM 29431</strain>
    </source>
</reference>
<dbReference type="Gene3D" id="3.40.50.1240">
    <property type="entry name" value="Phosphoglycerate mutase-like"/>
    <property type="match status" value="1"/>
</dbReference>
<accession>A0A1M5MHD8</accession>
<proteinExistence type="predicted"/>
<organism evidence="1 2">
    <name type="scientific">Marivita hallyeonensis</name>
    <dbReference type="NCBI Taxonomy" id="996342"/>
    <lineage>
        <taxon>Bacteria</taxon>
        <taxon>Pseudomonadati</taxon>
        <taxon>Pseudomonadota</taxon>
        <taxon>Alphaproteobacteria</taxon>
        <taxon>Rhodobacterales</taxon>
        <taxon>Roseobacteraceae</taxon>
        <taxon>Marivita</taxon>
    </lineage>
</organism>
<gene>
    <name evidence="1" type="ORF">SAMN05443551_0516</name>
</gene>
<dbReference type="PROSITE" id="PS51257">
    <property type="entry name" value="PROKAR_LIPOPROTEIN"/>
    <property type="match status" value="1"/>
</dbReference>
<dbReference type="STRING" id="996342.SAMN05443551_0516"/>
<dbReference type="EMBL" id="FQXC01000001">
    <property type="protein sequence ID" value="SHG76611.1"/>
    <property type="molecule type" value="Genomic_DNA"/>
</dbReference>
<keyword evidence="2" id="KW-1185">Reference proteome</keyword>
<dbReference type="Proteomes" id="UP000184221">
    <property type="component" value="Unassembled WGS sequence"/>
</dbReference>
<dbReference type="SUPFAM" id="SSF53254">
    <property type="entry name" value="Phosphoglycerate mutase-like"/>
    <property type="match status" value="1"/>
</dbReference>